<keyword evidence="3" id="KW-0813">Transport</keyword>
<dbReference type="AlphaFoldDB" id="A0A3P3YAA1"/>
<evidence type="ECO:0000256" key="1">
    <source>
        <dbReference type="ARBA" id="ARBA00004141"/>
    </source>
</evidence>
<evidence type="ECO:0000256" key="4">
    <source>
        <dbReference type="ARBA" id="ARBA00022692"/>
    </source>
</evidence>
<keyword evidence="4 8" id="KW-0812">Transmembrane</keyword>
<keyword evidence="5" id="KW-0732">Signal</keyword>
<feature type="transmembrane region" description="Helical" evidence="8">
    <location>
        <begin position="565"/>
        <end position="586"/>
    </location>
</feature>
<evidence type="ECO:0000256" key="3">
    <source>
        <dbReference type="ARBA" id="ARBA00022448"/>
    </source>
</evidence>
<gene>
    <name evidence="10" type="ORF">PLBR_LOCUS4306</name>
</gene>
<dbReference type="GO" id="GO:0004930">
    <property type="term" value="F:G protein-coupled receptor activity"/>
    <property type="evidence" value="ECO:0007669"/>
    <property type="project" value="InterPro"/>
</dbReference>
<evidence type="ECO:0000256" key="8">
    <source>
        <dbReference type="SAM" id="Phobius"/>
    </source>
</evidence>
<geneLocation type="mitochondrion" evidence="10"/>
<name>A0A3P3YAA1_PLABS</name>
<dbReference type="InterPro" id="IPR006059">
    <property type="entry name" value="SBP"/>
</dbReference>
<evidence type="ECO:0000256" key="5">
    <source>
        <dbReference type="ARBA" id="ARBA00022729"/>
    </source>
</evidence>
<evidence type="ECO:0000256" key="7">
    <source>
        <dbReference type="ARBA" id="ARBA00023136"/>
    </source>
</evidence>
<dbReference type="GO" id="GO:0016020">
    <property type="term" value="C:membrane"/>
    <property type="evidence" value="ECO:0007669"/>
    <property type="project" value="UniProtKB-SubCell"/>
</dbReference>
<feature type="transmembrane region" description="Helical" evidence="8">
    <location>
        <begin position="450"/>
        <end position="475"/>
    </location>
</feature>
<dbReference type="PANTHER" id="PTHR43649:SF34">
    <property type="entry name" value="ABC TRANSPORTER PERIPLASMIC-BINDING PROTEIN YCJN-RELATED"/>
    <property type="match status" value="1"/>
</dbReference>
<feature type="transmembrane region" description="Helical" evidence="8">
    <location>
        <begin position="622"/>
        <end position="642"/>
    </location>
</feature>
<evidence type="ECO:0000256" key="6">
    <source>
        <dbReference type="ARBA" id="ARBA00022989"/>
    </source>
</evidence>
<reference evidence="10 11" key="1">
    <citation type="submission" date="2018-03" db="EMBL/GenBank/DDBJ databases">
        <authorList>
            <person name="Fogelqvist J."/>
        </authorList>
    </citation>
    <scope>NUCLEOTIDE SEQUENCE [LARGE SCALE GENOMIC DNA]</scope>
</reference>
<keyword evidence="10" id="KW-0496">Mitochondrion</keyword>
<dbReference type="Pfam" id="PF01547">
    <property type="entry name" value="SBP_bac_1"/>
    <property type="match status" value="1"/>
</dbReference>
<sequence>MDAGCLSARVITPSTCCAPGWMIAIVLAALAGTSAAITNWSTCGKPCETPSSAVFVQLTPGDNPIRLVALPPASDDKYSMLFNALTNADPTLAVLFADFIWAGAFAPYLLDLNLALTQDELDLVAPQLLQFTTINGARIADPYYVNAGFLYYRKDLLAKYGFTGPPATWDELEHQAAVIMANETATNPNFWGYSWQGSAYEGLTCNALELFASHGAGTIVDADGHVSFNNAAGLKALTRMQRWIGWISSPACAGYIEPDSQADFLAGNSVFHRNWPATLGALQGTPLQHLVGVALLPNDGPGTRSHGTLGGWMVGINKAVAMRGMAVDILLALVSPKTQVANFRNFGRLPTRSDMYFGSGLCQPFNLSHAQICDVTPLPDDYIVNRFSVQTTSNYVKASSFLYKAVNDVLVGRLSPQGALNQAECSMVALLHGRDALPGHCLFEVRVANWATSLVTAITSVSIVIVVLCIVAVMVQAAHPVMKAASPSFCVAILTGGAILLSSNYAAAVYPPNWPGSCWVSAWLFAVGFALMMGALIFKHWRVYRIFKSSSSTGFRVVKMTNVMLARYLSVMLAVVATAMGVWMALQGSAPVSARVFVPSPCAATDQDLRQFSFVCAYNAPGLWLLGIGSLALVATATALAIRSRHIAMLMYNESAHMAMCTYNIMLVTTLTIPVLALTSGNATTQLVIRVVATVIVVLGSVVSLFAQKFWIIAFYTPDDVDKLTKQRATKDTFTTNMANTHSNAAAGQSSRK</sequence>
<proteinExistence type="inferred from homology"/>
<keyword evidence="6 8" id="KW-1133">Transmembrane helix</keyword>
<dbReference type="Gene3D" id="3.40.190.10">
    <property type="entry name" value="Periplasmic binding protein-like II"/>
    <property type="match status" value="2"/>
</dbReference>
<dbReference type="PANTHER" id="PTHR43649">
    <property type="entry name" value="ARABINOSE-BINDING PROTEIN-RELATED"/>
    <property type="match status" value="1"/>
</dbReference>
<evidence type="ECO:0000313" key="10">
    <source>
        <dbReference type="EMBL" id="SPQ97091.1"/>
    </source>
</evidence>
<feature type="domain" description="G-protein coupled receptors family 3 profile" evidence="9">
    <location>
        <begin position="451"/>
        <end position="729"/>
    </location>
</feature>
<evidence type="ECO:0000313" key="11">
    <source>
        <dbReference type="Proteomes" id="UP000290189"/>
    </source>
</evidence>
<dbReference type="Proteomes" id="UP000290189">
    <property type="component" value="Unassembled WGS sequence"/>
</dbReference>
<protein>
    <recommendedName>
        <fullName evidence="9">G-protein coupled receptors family 3 profile domain-containing protein</fullName>
    </recommendedName>
</protein>
<evidence type="ECO:0000259" key="9">
    <source>
        <dbReference type="PROSITE" id="PS50259"/>
    </source>
</evidence>
<dbReference type="InterPro" id="IPR050490">
    <property type="entry name" value="Bact_solute-bd_prot1"/>
</dbReference>
<organism evidence="10 11">
    <name type="scientific">Plasmodiophora brassicae</name>
    <name type="common">Clubroot disease agent</name>
    <dbReference type="NCBI Taxonomy" id="37360"/>
    <lineage>
        <taxon>Eukaryota</taxon>
        <taxon>Sar</taxon>
        <taxon>Rhizaria</taxon>
        <taxon>Endomyxa</taxon>
        <taxon>Phytomyxea</taxon>
        <taxon>Plasmodiophorida</taxon>
        <taxon>Plasmodiophoridae</taxon>
        <taxon>Plasmodiophora</taxon>
    </lineage>
</organism>
<feature type="transmembrane region" description="Helical" evidence="8">
    <location>
        <begin position="663"/>
        <end position="681"/>
    </location>
</feature>
<evidence type="ECO:0000256" key="2">
    <source>
        <dbReference type="ARBA" id="ARBA00008520"/>
    </source>
</evidence>
<accession>A0A3P3YAA1</accession>
<feature type="transmembrane region" description="Helical" evidence="8">
    <location>
        <begin position="687"/>
        <end position="707"/>
    </location>
</feature>
<comment type="similarity">
    <text evidence="2">Belongs to the bacterial solute-binding protein 1 family.</text>
</comment>
<keyword evidence="7 8" id="KW-0472">Membrane</keyword>
<dbReference type="InterPro" id="IPR017978">
    <property type="entry name" value="GPCR_3_C"/>
</dbReference>
<dbReference type="SUPFAM" id="SSF53850">
    <property type="entry name" value="Periplasmic binding protein-like II"/>
    <property type="match status" value="1"/>
</dbReference>
<dbReference type="Pfam" id="PF00003">
    <property type="entry name" value="7tm_3"/>
    <property type="match status" value="1"/>
</dbReference>
<comment type="subcellular location">
    <subcellularLocation>
        <location evidence="1">Membrane</location>
        <topology evidence="1">Multi-pass membrane protein</topology>
    </subcellularLocation>
</comment>
<dbReference type="PROSITE" id="PS50259">
    <property type="entry name" value="G_PROTEIN_RECEP_F3_4"/>
    <property type="match status" value="1"/>
</dbReference>
<feature type="transmembrane region" description="Helical" evidence="8">
    <location>
        <begin position="519"/>
        <end position="538"/>
    </location>
</feature>
<feature type="transmembrane region" description="Helical" evidence="8">
    <location>
        <begin position="487"/>
        <end position="507"/>
    </location>
</feature>
<dbReference type="EMBL" id="OVEO01000007">
    <property type="protein sequence ID" value="SPQ97091.1"/>
    <property type="molecule type" value="Genomic_DNA"/>
</dbReference>